<dbReference type="GO" id="GO:0007186">
    <property type="term" value="P:G protein-coupled receptor signaling pathway"/>
    <property type="evidence" value="ECO:0000318"/>
    <property type="project" value="GO_Central"/>
</dbReference>
<evidence type="ECO:0000256" key="4">
    <source>
        <dbReference type="ARBA" id="ARBA00022989"/>
    </source>
</evidence>
<dbReference type="FunCoup" id="G1KYQ1">
    <property type="interactions" value="2"/>
</dbReference>
<name>G1KYQ1_ANOCA</name>
<evidence type="ECO:0000259" key="10">
    <source>
        <dbReference type="PROSITE" id="PS50262"/>
    </source>
</evidence>
<evidence type="ECO:0000256" key="1">
    <source>
        <dbReference type="ARBA" id="ARBA00004651"/>
    </source>
</evidence>
<keyword evidence="3 9" id="KW-0812">Transmembrane</keyword>
<dbReference type="PANTHER" id="PTHR11334:SF29">
    <property type="entry name" value="MAS-RELATED G-PROTEIN COUPLED RECEPTOR MEMBER X2"/>
    <property type="match status" value="1"/>
</dbReference>
<feature type="transmembrane region" description="Helical" evidence="9">
    <location>
        <begin position="98"/>
        <end position="123"/>
    </location>
</feature>
<evidence type="ECO:0000256" key="5">
    <source>
        <dbReference type="ARBA" id="ARBA00023040"/>
    </source>
</evidence>
<feature type="transmembrane region" description="Helical" evidence="9">
    <location>
        <begin position="257"/>
        <end position="281"/>
    </location>
</feature>
<feature type="transmembrane region" description="Helical" evidence="9">
    <location>
        <begin position="64"/>
        <end position="86"/>
    </location>
</feature>
<evidence type="ECO:0000256" key="3">
    <source>
        <dbReference type="ARBA" id="ARBA00022692"/>
    </source>
</evidence>
<dbReference type="PROSITE" id="PS50262">
    <property type="entry name" value="G_PROTEIN_RECEP_F1_2"/>
    <property type="match status" value="1"/>
</dbReference>
<dbReference type="InterPro" id="IPR000276">
    <property type="entry name" value="GPCR_Rhodpsn"/>
</dbReference>
<dbReference type="InParanoid" id="G1KYQ1"/>
<keyword evidence="5" id="KW-0297">G-protein coupled receptor</keyword>
<evidence type="ECO:0000313" key="12">
    <source>
        <dbReference type="Proteomes" id="UP000001646"/>
    </source>
</evidence>
<evidence type="ECO:0000256" key="2">
    <source>
        <dbReference type="ARBA" id="ARBA00022475"/>
    </source>
</evidence>
<evidence type="ECO:0000256" key="9">
    <source>
        <dbReference type="SAM" id="Phobius"/>
    </source>
</evidence>
<keyword evidence="4 9" id="KW-1133">Transmembrane helix</keyword>
<evidence type="ECO:0000256" key="6">
    <source>
        <dbReference type="ARBA" id="ARBA00023136"/>
    </source>
</evidence>
<keyword evidence="12" id="KW-1185">Reference proteome</keyword>
<keyword evidence="6 9" id="KW-0472">Membrane</keyword>
<dbReference type="Proteomes" id="UP000001646">
    <property type="component" value="Chromosome 1"/>
</dbReference>
<protein>
    <recommendedName>
        <fullName evidence="10">G-protein coupled receptors family 1 profile domain-containing protein</fullName>
    </recommendedName>
</protein>
<feature type="transmembrane region" description="Helical" evidence="9">
    <location>
        <begin position="143"/>
        <end position="165"/>
    </location>
</feature>
<dbReference type="PRINTS" id="PR02108">
    <property type="entry name" value="MRGPCRFAMILY"/>
</dbReference>
<dbReference type="Pfam" id="PF00001">
    <property type="entry name" value="7tm_1"/>
    <property type="match status" value="1"/>
</dbReference>
<accession>G1KYQ1</accession>
<dbReference type="Gene3D" id="1.20.1070.10">
    <property type="entry name" value="Rhodopsin 7-helix transmembrane proteins"/>
    <property type="match status" value="1"/>
</dbReference>
<dbReference type="GO" id="GO:0005886">
    <property type="term" value="C:plasma membrane"/>
    <property type="evidence" value="ECO:0000318"/>
    <property type="project" value="GO_Central"/>
</dbReference>
<dbReference type="GO" id="GO:0004930">
    <property type="term" value="F:G protein-coupled receptor activity"/>
    <property type="evidence" value="ECO:0000318"/>
    <property type="project" value="GO_Central"/>
</dbReference>
<reference evidence="11 12" key="1">
    <citation type="submission" date="2009-12" db="EMBL/GenBank/DDBJ databases">
        <title>The Genome Sequence of Anolis carolinensis (Green Anole Lizard).</title>
        <authorList>
            <consortium name="The Genome Sequencing Platform"/>
            <person name="Di Palma F."/>
            <person name="Alfoldi J."/>
            <person name="Heiman D."/>
            <person name="Young S."/>
            <person name="Grabherr M."/>
            <person name="Johnson J."/>
            <person name="Lander E.S."/>
            <person name="Lindblad-Toh K."/>
        </authorList>
    </citation>
    <scope>NUCLEOTIDE SEQUENCE [LARGE SCALE GENOMIC DNA]</scope>
    <source>
        <strain evidence="11 12">JBL SC #1</strain>
    </source>
</reference>
<dbReference type="Bgee" id="ENSACAG00000004224">
    <property type="expression patterns" value="Expressed in skeletal muscle tissue"/>
</dbReference>
<reference evidence="11" key="2">
    <citation type="submission" date="2025-08" db="UniProtKB">
        <authorList>
            <consortium name="Ensembl"/>
        </authorList>
    </citation>
    <scope>IDENTIFICATION</scope>
</reference>
<comment type="subcellular location">
    <subcellularLocation>
        <location evidence="1">Cell membrane</location>
        <topology evidence="1">Multi-pass membrane protein</topology>
    </subcellularLocation>
</comment>
<keyword evidence="2" id="KW-1003">Cell membrane</keyword>
<reference evidence="11" key="3">
    <citation type="submission" date="2025-09" db="UniProtKB">
        <authorList>
            <consortium name="Ensembl"/>
        </authorList>
    </citation>
    <scope>IDENTIFICATION</scope>
</reference>
<dbReference type="FunFam" id="1.20.1070.10:FF:000432">
    <property type="entry name" value="Mas-related G protein-coupled receptor D"/>
    <property type="match status" value="1"/>
</dbReference>
<dbReference type="InterPro" id="IPR017452">
    <property type="entry name" value="GPCR_Rhodpsn_7TM"/>
</dbReference>
<dbReference type="PRINTS" id="PR00237">
    <property type="entry name" value="GPCRRHODOPSN"/>
</dbReference>
<dbReference type="HOGENOM" id="CLU_009579_4_1_1"/>
<dbReference type="PANTHER" id="PTHR11334">
    <property type="entry name" value="MAS-RELATED G-PROTEIN COUPLED RECEPTOR"/>
    <property type="match status" value="1"/>
</dbReference>
<feature type="transmembrane region" description="Helical" evidence="9">
    <location>
        <begin position="222"/>
        <end position="251"/>
    </location>
</feature>
<keyword evidence="7" id="KW-0675">Receptor</keyword>
<dbReference type="SUPFAM" id="SSF81321">
    <property type="entry name" value="Family A G protein-coupled receptor-like"/>
    <property type="match status" value="1"/>
</dbReference>
<organism evidence="11 12">
    <name type="scientific">Anolis carolinensis</name>
    <name type="common">Green anole</name>
    <name type="synonym">American chameleon</name>
    <dbReference type="NCBI Taxonomy" id="28377"/>
    <lineage>
        <taxon>Eukaryota</taxon>
        <taxon>Metazoa</taxon>
        <taxon>Chordata</taxon>
        <taxon>Craniata</taxon>
        <taxon>Vertebrata</taxon>
        <taxon>Euteleostomi</taxon>
        <taxon>Lepidosauria</taxon>
        <taxon>Squamata</taxon>
        <taxon>Bifurcata</taxon>
        <taxon>Unidentata</taxon>
        <taxon>Episquamata</taxon>
        <taxon>Toxicofera</taxon>
        <taxon>Iguania</taxon>
        <taxon>Dactyloidae</taxon>
        <taxon>Anolis</taxon>
    </lineage>
</organism>
<dbReference type="AlphaFoldDB" id="G1KYQ1"/>
<feature type="transmembrane region" description="Helical" evidence="9">
    <location>
        <begin position="185"/>
        <end position="210"/>
    </location>
</feature>
<feature type="transmembrane region" description="Helical" evidence="9">
    <location>
        <begin position="29"/>
        <end position="52"/>
    </location>
</feature>
<evidence type="ECO:0000256" key="7">
    <source>
        <dbReference type="ARBA" id="ARBA00023170"/>
    </source>
</evidence>
<dbReference type="InterPro" id="IPR026234">
    <property type="entry name" value="MRGPCRFAMILY"/>
</dbReference>
<feature type="domain" description="G-protein coupled receptors family 1 profile" evidence="10">
    <location>
        <begin position="44"/>
        <end position="278"/>
    </location>
</feature>
<evidence type="ECO:0000256" key="8">
    <source>
        <dbReference type="ARBA" id="ARBA00023224"/>
    </source>
</evidence>
<sequence length="317" mass="37399">MIGSQIHSLFCSKIFEWNETNRDADFFKILVYTIAPITILGLIGNGTIFWFLCCRIKRTKYTVYVLNLAIADFTVLFSFNVFFVFSFIMQDKFAFNDIFYLVLDILGIFGYNTSFFILTAISVERCLGAFYPICYHFNRPKRLSTILCALLWVLSCVVTGMEYFTCWSYTDIFDDPAYRMYLTTSIFLTIVFLLFSPTMVLCSVSMFIKIRRNSRPSSQTRLYLIIVITVILFLFFALPFRLMCLFIYWYPTAEIEWFVFHCSVFLHLINSSVDPFVYFLVGRRRPRETLYKVLYRSCKDQEEEPVPKNLSNEQEES</sequence>
<keyword evidence="8" id="KW-0807">Transducer</keyword>
<dbReference type="eggNOG" id="KOG3656">
    <property type="taxonomic scope" value="Eukaryota"/>
</dbReference>
<proteinExistence type="predicted"/>
<evidence type="ECO:0000313" key="11">
    <source>
        <dbReference type="Ensembl" id="ENSACAP00000021085.2"/>
    </source>
</evidence>
<dbReference type="Ensembl" id="ENSACAT00000004197.3">
    <property type="protein sequence ID" value="ENSACAP00000021085.2"/>
    <property type="gene ID" value="ENSACAG00000004224.3"/>
</dbReference>
<dbReference type="GeneTree" id="ENSGT01030000234639"/>